<evidence type="ECO:0000259" key="2">
    <source>
        <dbReference type="Pfam" id="PF00849"/>
    </source>
</evidence>
<name>A0A4Q1K9X3_9FLAO</name>
<dbReference type="Pfam" id="PF00849">
    <property type="entry name" value="PseudoU_synth_2"/>
    <property type="match status" value="1"/>
</dbReference>
<dbReference type="SUPFAM" id="SSF55120">
    <property type="entry name" value="Pseudouridine synthase"/>
    <property type="match status" value="1"/>
</dbReference>
<keyword evidence="1" id="KW-0175">Coiled coil</keyword>
<protein>
    <submittedName>
        <fullName evidence="3">RluA family pseudouridine synthase</fullName>
    </submittedName>
</protein>
<evidence type="ECO:0000313" key="4">
    <source>
        <dbReference type="Proteomes" id="UP000289857"/>
    </source>
</evidence>
<reference evidence="4" key="1">
    <citation type="submission" date="2019-01" db="EMBL/GenBank/DDBJ databases">
        <title>Cytophagaceae bacterium strain CAR-16.</title>
        <authorList>
            <person name="Chen W.-M."/>
        </authorList>
    </citation>
    <scope>NUCLEOTIDE SEQUENCE [LARGE SCALE GENOMIC DNA]</scope>
    <source>
        <strain evidence="4">WWJ-16</strain>
    </source>
</reference>
<dbReference type="EMBL" id="SBKN01000003">
    <property type="protein sequence ID" value="RXR23017.1"/>
    <property type="molecule type" value="Genomic_DNA"/>
</dbReference>
<feature type="domain" description="Pseudouridine synthase RsuA/RluA-like" evidence="2">
    <location>
        <begin position="356"/>
        <end position="502"/>
    </location>
</feature>
<evidence type="ECO:0000313" key="3">
    <source>
        <dbReference type="EMBL" id="RXR23017.1"/>
    </source>
</evidence>
<feature type="coiled-coil region" evidence="1">
    <location>
        <begin position="114"/>
        <end position="182"/>
    </location>
</feature>
<organism evidence="3 4">
    <name type="scientific">Flavobacterium stagni</name>
    <dbReference type="NCBI Taxonomy" id="2506421"/>
    <lineage>
        <taxon>Bacteria</taxon>
        <taxon>Pseudomonadati</taxon>
        <taxon>Bacteroidota</taxon>
        <taxon>Flavobacteriia</taxon>
        <taxon>Flavobacteriales</taxon>
        <taxon>Flavobacteriaceae</taxon>
        <taxon>Flavobacterium</taxon>
    </lineage>
</organism>
<dbReference type="InterPro" id="IPR050188">
    <property type="entry name" value="RluA_PseudoU_synthase"/>
</dbReference>
<sequence>MPDLFQKFEKPFSEHPVPERFTFPFYYDPHPLSLEAARLLQEYLKNQTDFEHNFGLNEGQSGMVIGKMFGVLVVKNEWGELGYLWAFSGKLADQNHWPKFVPTVYDMLEDNGYFKVEERILNNLNLKIENLENSEDYKNLLEATNKAEFDAYEAITTFKQSIKNAKKERALYREKHPNLNDEDALQLIQVSQLESIRLRQLQLDWKDKIASLTAALTQFEDQINLLKEERRNRSASLQQQLFSEYAFLNQYGTTKSLQTIFQGNPPAGAGECAAPKLLHYAFQNKLRPLAMAEFWWGQSPKSEVRKHGQFYPACTGKCEPILGHMLEGIPLEDNPFLVNLGANKSLEIIYEDEWILAVNKPTDLLSTPGKNIADSVYTRLKGMYPQATGPLIVHRLDMATSGILLCAKDEQTYKLLQAQFIKRKIQKKYTALLSGLLNNESGIIELPLRLDIDNRPFQIVCHEYGKPAITHWKKVKTINNQTVVEFTPITGRTHQLRVHAAHVEGLHTPIVGDDLYGTKGSRLHLHATQLNFWHPYEKKEIMLFVPAPFVEIE</sequence>
<dbReference type="CDD" id="cd02869">
    <property type="entry name" value="PseudoU_synth_RluA_like"/>
    <property type="match status" value="1"/>
</dbReference>
<dbReference type="Gene3D" id="3.30.2350.10">
    <property type="entry name" value="Pseudouridine synthase"/>
    <property type="match status" value="1"/>
</dbReference>
<dbReference type="GO" id="GO:0140098">
    <property type="term" value="F:catalytic activity, acting on RNA"/>
    <property type="evidence" value="ECO:0007669"/>
    <property type="project" value="UniProtKB-ARBA"/>
</dbReference>
<dbReference type="PROSITE" id="PS01129">
    <property type="entry name" value="PSI_RLU"/>
    <property type="match status" value="1"/>
</dbReference>
<dbReference type="RefSeq" id="WP_129461247.1">
    <property type="nucleotide sequence ID" value="NZ_SBKN01000003.1"/>
</dbReference>
<dbReference type="GO" id="GO:0009982">
    <property type="term" value="F:pseudouridine synthase activity"/>
    <property type="evidence" value="ECO:0007669"/>
    <property type="project" value="InterPro"/>
</dbReference>
<evidence type="ECO:0000256" key="1">
    <source>
        <dbReference type="SAM" id="Coils"/>
    </source>
</evidence>
<dbReference type="GO" id="GO:0000455">
    <property type="term" value="P:enzyme-directed rRNA pseudouridine synthesis"/>
    <property type="evidence" value="ECO:0007669"/>
    <property type="project" value="TreeGrafter"/>
</dbReference>
<dbReference type="PANTHER" id="PTHR21600:SF89">
    <property type="entry name" value="RIBOSOMAL LARGE SUBUNIT PSEUDOURIDINE SYNTHASE A"/>
    <property type="match status" value="1"/>
</dbReference>
<keyword evidence="4" id="KW-1185">Reference proteome</keyword>
<comment type="caution">
    <text evidence="3">The sequence shown here is derived from an EMBL/GenBank/DDBJ whole genome shotgun (WGS) entry which is preliminary data.</text>
</comment>
<proteinExistence type="predicted"/>
<dbReference type="InterPro" id="IPR020103">
    <property type="entry name" value="PsdUridine_synth_cat_dom_sf"/>
</dbReference>
<dbReference type="OrthoDB" id="9807829at2"/>
<accession>A0A4Q1K9X3</accession>
<dbReference type="PANTHER" id="PTHR21600">
    <property type="entry name" value="MITOCHONDRIAL RNA PSEUDOURIDINE SYNTHASE"/>
    <property type="match status" value="1"/>
</dbReference>
<dbReference type="InterPro" id="IPR006224">
    <property type="entry name" value="PsdUridine_synth_RluA-like_CS"/>
</dbReference>
<dbReference type="Proteomes" id="UP000289857">
    <property type="component" value="Unassembled WGS sequence"/>
</dbReference>
<gene>
    <name evidence="3" type="ORF">EQG61_07215</name>
</gene>
<dbReference type="InterPro" id="IPR006145">
    <property type="entry name" value="PsdUridine_synth_RsuA/RluA"/>
</dbReference>
<dbReference type="AlphaFoldDB" id="A0A4Q1K9X3"/>
<dbReference type="GO" id="GO:0003723">
    <property type="term" value="F:RNA binding"/>
    <property type="evidence" value="ECO:0007669"/>
    <property type="project" value="InterPro"/>
</dbReference>